<evidence type="ECO:0000313" key="2">
    <source>
        <dbReference type="EMBL" id="ONG47353.1"/>
    </source>
</evidence>
<evidence type="ECO:0000313" key="3">
    <source>
        <dbReference type="Proteomes" id="UP000188879"/>
    </source>
</evidence>
<feature type="transmembrane region" description="Helical" evidence="1">
    <location>
        <begin position="48"/>
        <end position="70"/>
    </location>
</feature>
<reference evidence="2 3" key="1">
    <citation type="submission" date="2016-10" db="EMBL/GenBank/DDBJ databases">
        <title>Draft Genome sequence of Roseomonas sp. strain M3.</title>
        <authorList>
            <person name="Subhash Y."/>
            <person name="Lee S."/>
        </authorList>
    </citation>
    <scope>NUCLEOTIDE SEQUENCE [LARGE SCALE GENOMIC DNA]</scope>
    <source>
        <strain evidence="2 3">M3</strain>
    </source>
</reference>
<gene>
    <name evidence="2" type="ORF">BKE38_23805</name>
</gene>
<dbReference type="RefSeq" id="WP_076959778.1">
    <property type="nucleotide sequence ID" value="NZ_MLCO01000282.1"/>
</dbReference>
<dbReference type="Proteomes" id="UP000188879">
    <property type="component" value="Unassembled WGS sequence"/>
</dbReference>
<accession>A0A1V2GVY7</accession>
<keyword evidence="1" id="KW-0472">Membrane</keyword>
<dbReference type="AlphaFoldDB" id="A0A1V2GVY7"/>
<keyword evidence="3" id="KW-1185">Reference proteome</keyword>
<name>A0A1V2GVY7_9PROT</name>
<keyword evidence="1" id="KW-1133">Transmembrane helix</keyword>
<dbReference type="EMBL" id="MLCO01000282">
    <property type="protein sequence ID" value="ONG47353.1"/>
    <property type="molecule type" value="Genomic_DNA"/>
</dbReference>
<evidence type="ECO:0000256" key="1">
    <source>
        <dbReference type="SAM" id="Phobius"/>
    </source>
</evidence>
<proteinExistence type="predicted"/>
<sequence>MRRRTVLGGALILAILAGGAGHLAGRMHGGLPFCEGMWRQDLQLQRATAGLIGLVVFGLAMLLAVIAAFLDP</sequence>
<organism evidence="2 3">
    <name type="scientific">Teichococcus deserti</name>
    <dbReference type="NCBI Taxonomy" id="1817963"/>
    <lineage>
        <taxon>Bacteria</taxon>
        <taxon>Pseudomonadati</taxon>
        <taxon>Pseudomonadota</taxon>
        <taxon>Alphaproteobacteria</taxon>
        <taxon>Acetobacterales</taxon>
        <taxon>Roseomonadaceae</taxon>
        <taxon>Roseomonas</taxon>
    </lineage>
</organism>
<protein>
    <submittedName>
        <fullName evidence="2">Uncharacterized protein</fullName>
    </submittedName>
</protein>
<comment type="caution">
    <text evidence="2">The sequence shown here is derived from an EMBL/GenBank/DDBJ whole genome shotgun (WGS) entry which is preliminary data.</text>
</comment>
<keyword evidence="1" id="KW-0812">Transmembrane</keyword>